<dbReference type="SUPFAM" id="SSF143422">
    <property type="entry name" value="Transposase IS200-like"/>
    <property type="match status" value="1"/>
</dbReference>
<dbReference type="EMBL" id="CAGS01000687">
    <property type="protein sequence ID" value="CCF86087.1"/>
    <property type="molecule type" value="Genomic_DNA"/>
</dbReference>
<dbReference type="SMART" id="SM01321">
    <property type="entry name" value="Y1_Tnp"/>
    <property type="match status" value="1"/>
</dbReference>
<dbReference type="PANTHER" id="PTHR33360:SF2">
    <property type="entry name" value="TRANSPOSASE FOR INSERTION SEQUENCE ELEMENT IS200"/>
    <property type="match status" value="1"/>
</dbReference>
<evidence type="ECO:0000259" key="1">
    <source>
        <dbReference type="SMART" id="SM01321"/>
    </source>
</evidence>
<keyword evidence="3" id="KW-1185">Reference proteome</keyword>
<dbReference type="AlphaFoldDB" id="I4EN24"/>
<reference evidence="2 3" key="1">
    <citation type="journal article" date="2012" name="ISME J.">
        <title>Nitrification expanded: discovery, physiology and genomics of a nitrite-oxidizing bacterium from the phylum Chloroflexi.</title>
        <authorList>
            <person name="Sorokin D.Y."/>
            <person name="Lucker S."/>
            <person name="Vejmelkova D."/>
            <person name="Kostrikina N.A."/>
            <person name="Kleerebezem R."/>
            <person name="Rijpstra W.I."/>
            <person name="Damste J.S."/>
            <person name="Le Paslier D."/>
            <person name="Muyzer G."/>
            <person name="Wagner M."/>
            <person name="van Loosdrecht M.C."/>
            <person name="Daims H."/>
        </authorList>
    </citation>
    <scope>NUCLEOTIDE SEQUENCE [LARGE SCALE GENOMIC DNA]</scope>
    <source>
        <strain evidence="3">none</strain>
    </source>
</reference>
<protein>
    <submittedName>
        <fullName evidence="2">Transposase</fullName>
    </submittedName>
</protein>
<accession>I4EN24</accession>
<dbReference type="InterPro" id="IPR036515">
    <property type="entry name" value="Transposase_17_sf"/>
</dbReference>
<gene>
    <name evidence="2" type="ORF">NITHO_7170001</name>
</gene>
<dbReference type="InterPro" id="IPR002686">
    <property type="entry name" value="Transposase_17"/>
</dbReference>
<dbReference type="Proteomes" id="UP000004221">
    <property type="component" value="Unassembled WGS sequence"/>
</dbReference>
<dbReference type="NCBIfam" id="NF033573">
    <property type="entry name" value="transpos_IS200"/>
    <property type="match status" value="1"/>
</dbReference>
<comment type="caution">
    <text evidence="2">The sequence shown here is derived from an EMBL/GenBank/DDBJ whole genome shotgun (WGS) entry which is preliminary data.</text>
</comment>
<dbReference type="RefSeq" id="WP_008481681.1">
    <property type="nucleotide sequence ID" value="NZ_CAGS01000687.1"/>
</dbReference>
<name>I4EN24_9BACT</name>
<proteinExistence type="predicted"/>
<dbReference type="OrthoDB" id="9798161at2"/>
<organism evidence="2 3">
    <name type="scientific">Nitrolancea hollandica Lb</name>
    <dbReference type="NCBI Taxonomy" id="1129897"/>
    <lineage>
        <taxon>Bacteria</taxon>
        <taxon>Pseudomonadati</taxon>
        <taxon>Thermomicrobiota</taxon>
        <taxon>Thermomicrobia</taxon>
        <taxon>Sphaerobacterales</taxon>
        <taxon>Sphaerobacterineae</taxon>
        <taxon>Sphaerobacteraceae</taxon>
        <taxon>Nitrolancea</taxon>
    </lineage>
</organism>
<evidence type="ECO:0000313" key="3">
    <source>
        <dbReference type="Proteomes" id="UP000004221"/>
    </source>
</evidence>
<dbReference type="GO" id="GO:0004803">
    <property type="term" value="F:transposase activity"/>
    <property type="evidence" value="ECO:0007669"/>
    <property type="project" value="InterPro"/>
</dbReference>
<dbReference type="GO" id="GO:0003677">
    <property type="term" value="F:DNA binding"/>
    <property type="evidence" value="ECO:0007669"/>
    <property type="project" value="InterPro"/>
</dbReference>
<feature type="domain" description="Transposase IS200-like" evidence="1">
    <location>
        <begin position="3"/>
        <end position="115"/>
    </location>
</feature>
<dbReference type="Gene3D" id="3.30.70.1290">
    <property type="entry name" value="Transposase IS200-like"/>
    <property type="match status" value="1"/>
</dbReference>
<evidence type="ECO:0000313" key="2">
    <source>
        <dbReference type="EMBL" id="CCF86087.1"/>
    </source>
</evidence>
<sequence length="142" mass="16051">MPYWRLFYHLIWATRDRLPLIVPERRLEVHRVLADMARKDGIMVHAVGGSEDHVHLAVSIPPAMSIATAIGRIKGRSSHVLNPQFDGSFGWQAEYGVVSFSERDLPRVVAYVENQVRHHQSGTLWPALEHVEASTRHDPTSG</sequence>
<dbReference type="GO" id="GO:0006313">
    <property type="term" value="P:DNA transposition"/>
    <property type="evidence" value="ECO:0007669"/>
    <property type="project" value="InterPro"/>
</dbReference>
<dbReference type="PANTHER" id="PTHR33360">
    <property type="entry name" value="TRANSPOSASE FOR INSERTION SEQUENCE ELEMENT IS200"/>
    <property type="match status" value="1"/>
</dbReference>
<dbReference type="Pfam" id="PF01797">
    <property type="entry name" value="Y1_Tnp"/>
    <property type="match status" value="1"/>
</dbReference>